<sequence>MAIYIKDITIESDPYGRYRVKYKDKAVILERYVFNQLYDMNDHVQIYKFLVQNFFHEKPEMMYDEYFGTDSYELDLETERIKKLKAEKFESGILGEKGTNQTQSPKELSRKNLNSTFWGSMIIQDIIDANS</sequence>
<evidence type="ECO:0000313" key="2">
    <source>
        <dbReference type="Proteomes" id="UP000000457"/>
    </source>
</evidence>
<protein>
    <submittedName>
        <fullName evidence="1">Uncharacterized protein</fullName>
    </submittedName>
</protein>
<evidence type="ECO:0000313" key="1">
    <source>
        <dbReference type="EMBL" id="AFC21634.1"/>
    </source>
</evidence>
<dbReference type="Proteomes" id="UP000000457">
    <property type="component" value="Segment"/>
</dbReference>
<organism evidence="1 2">
    <name type="scientific">Cronobacter phage vB_CsaM_GAP32</name>
    <dbReference type="NCBI Taxonomy" id="1141136"/>
    <lineage>
        <taxon>Viruses</taxon>
        <taxon>Duplodnaviria</taxon>
        <taxon>Heunggongvirae</taxon>
        <taxon>Uroviricota</taxon>
        <taxon>Caudoviricetes</taxon>
        <taxon>Mimasvirus</taxon>
        <taxon>Mimasvirus GAP32</taxon>
    </lineage>
</organism>
<keyword evidence="2" id="KW-1185">Reference proteome</keyword>
<dbReference type="RefSeq" id="YP_006987289.1">
    <property type="nucleotide sequence ID" value="NC_019401.1"/>
</dbReference>
<dbReference type="GeneID" id="13993924"/>
<gene>
    <name evidence="1" type="ORF">GAP32_184</name>
</gene>
<accession>K4FB31</accession>
<proteinExistence type="predicted"/>
<dbReference type="EMBL" id="JN882285">
    <property type="protein sequence ID" value="AFC21634.1"/>
    <property type="molecule type" value="Genomic_DNA"/>
</dbReference>
<reference evidence="1 2" key="1">
    <citation type="journal article" date="2014" name="Virology">
        <title>Supersize me: Cronobacter sakazakii phage GAP32.</title>
        <authorList>
            <person name="Abbasifar R."/>
            <person name="Griffiths M.W."/>
            <person name="Sabour P.M."/>
            <person name="Ackermann H.-W."/>
            <person name="Vandersteegen K."/>
            <person name="Lavigne R."/>
            <person name="Noben J.-P."/>
            <person name="Villa A.A."/>
            <person name="Abbasifar A."/>
            <person name="Nash J.H.E."/>
            <person name="Kropinski A.M."/>
        </authorList>
    </citation>
    <scope>NUCLEOTIDE SEQUENCE [LARGE SCALE GENOMIC DNA]</scope>
    <source>
        <strain evidence="1">GAP-32</strain>
    </source>
</reference>
<dbReference type="KEGG" id="vg:13993924"/>
<name>K4FB31_9CAUD</name>